<sequence length="305" mass="33643">MKPLHMAVALTLMSASALGCDACGCRPNSGIWGVGHGFDSSIGLGYQQAVFHSRHPGIFDPEAISTSQELFRQFQLNGGFVIHPKWMVVASIPWVSNVYDIDGEYNTVSSLGDIQVGVRYRIIEPEKERDLGMDGQISLKTPTGEWEDNPLYLPAAILPGTGSWDLNFGARVWKPLSERWLVDAFAGAVIPGENSDGEQFGPRMNFGTSGYFEFFSESDHLALFELGYVGMLDGVDHISVDGRRTPVEKTSGQFHSLTLGITYRLRQFMVRGIVGIPFSQSFADGWVTAQPTAQINFVYTFKKES</sequence>
<dbReference type="RefSeq" id="WP_170266345.1">
    <property type="nucleotide sequence ID" value="NZ_WBVO01000001.1"/>
</dbReference>
<reference evidence="2 3" key="1">
    <citation type="submission" date="2019-09" db="EMBL/GenBank/DDBJ databases">
        <title>Genomes of family Cryomorphaceae.</title>
        <authorList>
            <person name="Bowman J.P."/>
        </authorList>
    </citation>
    <scope>NUCLEOTIDE SEQUENCE [LARGE SCALE GENOMIC DNA]</scope>
    <source>
        <strain evidence="2 3">LMG 25704</strain>
    </source>
</reference>
<dbReference type="EMBL" id="WBVO01000001">
    <property type="protein sequence ID" value="KAB2814825.1"/>
    <property type="molecule type" value="Genomic_DNA"/>
</dbReference>
<evidence type="ECO:0000313" key="3">
    <source>
        <dbReference type="Proteomes" id="UP000468650"/>
    </source>
</evidence>
<evidence type="ECO:0000313" key="2">
    <source>
        <dbReference type="EMBL" id="KAB2814825.1"/>
    </source>
</evidence>
<feature type="chain" id="PRO_5026724729" description="Transporter" evidence="1">
    <location>
        <begin position="20"/>
        <end position="305"/>
    </location>
</feature>
<comment type="caution">
    <text evidence="2">The sequence shown here is derived from an EMBL/GenBank/DDBJ whole genome shotgun (WGS) entry which is preliminary data.</text>
</comment>
<accession>A0A6N6RMN3</accession>
<keyword evidence="1" id="KW-0732">Signal</keyword>
<protein>
    <recommendedName>
        <fullName evidence="4">Transporter</fullName>
    </recommendedName>
</protein>
<dbReference type="Proteomes" id="UP000468650">
    <property type="component" value="Unassembled WGS sequence"/>
</dbReference>
<evidence type="ECO:0000256" key="1">
    <source>
        <dbReference type="SAM" id="SignalP"/>
    </source>
</evidence>
<evidence type="ECO:0008006" key="4">
    <source>
        <dbReference type="Google" id="ProtNLM"/>
    </source>
</evidence>
<dbReference type="AlphaFoldDB" id="A0A6N6RMN3"/>
<dbReference type="PROSITE" id="PS51257">
    <property type="entry name" value="PROKAR_LIPOPROTEIN"/>
    <property type="match status" value="1"/>
</dbReference>
<gene>
    <name evidence="2" type="ORF">F8C67_03490</name>
</gene>
<name>A0A6N6RMN3_9FLAO</name>
<proteinExistence type="predicted"/>
<keyword evidence="3" id="KW-1185">Reference proteome</keyword>
<feature type="signal peptide" evidence="1">
    <location>
        <begin position="1"/>
        <end position="19"/>
    </location>
</feature>
<organism evidence="2 3">
    <name type="scientific">Phaeocystidibacter luteus</name>
    <dbReference type="NCBI Taxonomy" id="911197"/>
    <lineage>
        <taxon>Bacteria</taxon>
        <taxon>Pseudomonadati</taxon>
        <taxon>Bacteroidota</taxon>
        <taxon>Flavobacteriia</taxon>
        <taxon>Flavobacteriales</taxon>
        <taxon>Phaeocystidibacteraceae</taxon>
        <taxon>Phaeocystidibacter</taxon>
    </lineage>
</organism>